<comment type="subcellular location">
    <subcellularLocation>
        <location evidence="2">Cytoplasm</location>
    </subcellularLocation>
</comment>
<name>A0A069AR38_CLODI</name>
<dbReference type="GO" id="GO:0000049">
    <property type="term" value="F:tRNA binding"/>
    <property type="evidence" value="ECO:0007669"/>
    <property type="project" value="UniProtKB-KW"/>
</dbReference>
<evidence type="ECO:0000313" key="5">
    <source>
        <dbReference type="EMBL" id="CDT37420.1"/>
    </source>
</evidence>
<dbReference type="SUPFAM" id="SSF52374">
    <property type="entry name" value="Nucleotidylyl transferase"/>
    <property type="match status" value="1"/>
</dbReference>
<evidence type="ECO:0000313" key="3">
    <source>
        <dbReference type="EMBL" id="CDS85867.1"/>
    </source>
</evidence>
<dbReference type="GO" id="GO:0005737">
    <property type="term" value="C:cytoplasm"/>
    <property type="evidence" value="ECO:0007669"/>
    <property type="project" value="UniProtKB-SubCell"/>
</dbReference>
<dbReference type="GO" id="GO:0016879">
    <property type="term" value="F:ligase activity, forming carbon-nitrogen bonds"/>
    <property type="evidence" value="ECO:0007669"/>
    <property type="project" value="UniProtKB-UniRule"/>
</dbReference>
<keyword evidence="1 2" id="KW-0819">tRNA processing</keyword>
<dbReference type="GO" id="GO:0006400">
    <property type="term" value="P:tRNA modification"/>
    <property type="evidence" value="ECO:0007669"/>
    <property type="project" value="UniProtKB-UniRule"/>
</dbReference>
<accession>A0A069AR38</accession>
<dbReference type="RefSeq" id="WP_021366491.1">
    <property type="nucleotide sequence ID" value="NZ_BBYB01000172.1"/>
</dbReference>
<sequence length="426" mass="49168">MNILGLIVEYNPFHNGHIYHLSKSIEKTNATHTVAIMSGNFLQRGEPALFDKYTRAKIAVENGVDLVIELPTLFACQSAEIFSHGAITILNSLNCINSICFGSEEGNTEILYNIAEILANEPNEFKLLLKKYLDDGLLFPTARANALFDYIHQDKKNNFIQNYSKEQLSKTLNSSNNILGIEYIKNLIHLNSSIKPFTISRVQSEYNSEEIESDICSATAIRTSLKENTDLFHLKNVIPEKTYNILNEKIDNGFLPMFDDFFFDILKTIILRDMDTLKEYFEVNEGIENRIYKDIFTSEFLHELQLAIKSKRYTLTKIKRTLNNILLGIKKSDMQLIKNIDTIPYIRMLAFNDKGREILKEIKNKSEIKIINKFSNISFSLDDTIFKTLISYDIKATNIYNSIYYKNNKDLVKGPMDFYTHPIYVK</sequence>
<keyword evidence="2" id="KW-0820">tRNA-binding</keyword>
<reference evidence="5" key="1">
    <citation type="submission" date="2014-07" db="EMBL/GenBank/DDBJ databases">
        <authorList>
            <person name="Monot Marc"/>
        </authorList>
    </citation>
    <scope>NUCLEOTIDE SEQUENCE</scope>
    <source>
        <strain evidence="5">7032989</strain>
        <strain evidence="3">7032994</strain>
    </source>
</reference>
<dbReference type="HAMAP" id="MF_01539">
    <property type="entry name" value="TmcAL"/>
    <property type="match status" value="1"/>
</dbReference>
<dbReference type="InterPro" id="IPR014729">
    <property type="entry name" value="Rossmann-like_a/b/a_fold"/>
</dbReference>
<comment type="catalytic activity">
    <reaction evidence="2">
        <text>cytidine(34) in elongator tRNA(Met) + acetate + ATP = N(4)-acetylcytidine(34) in elongator tRNA(Met) + AMP + diphosphate</text>
        <dbReference type="Rhea" id="RHEA:58144"/>
        <dbReference type="Rhea" id="RHEA-COMP:10693"/>
        <dbReference type="Rhea" id="RHEA-COMP:10694"/>
        <dbReference type="ChEBI" id="CHEBI:30089"/>
        <dbReference type="ChEBI" id="CHEBI:30616"/>
        <dbReference type="ChEBI" id="CHEBI:33019"/>
        <dbReference type="ChEBI" id="CHEBI:74900"/>
        <dbReference type="ChEBI" id="CHEBI:82748"/>
        <dbReference type="ChEBI" id="CHEBI:456215"/>
    </reaction>
</comment>
<dbReference type="PANTHER" id="PTHR37825">
    <property type="entry name" value="TRNA(MET) CYTIDINE ACETATE LIGASE"/>
    <property type="match status" value="1"/>
</dbReference>
<protein>
    <recommendedName>
        <fullName evidence="2">tRNA(Met) cytidine acetate ligase</fullName>
        <ecNumber evidence="2">6.3.4.-</ecNumber>
    </recommendedName>
</protein>
<dbReference type="EMBL" id="LK932392">
    <property type="protein sequence ID" value="CDS85867.1"/>
    <property type="molecule type" value="Genomic_DNA"/>
</dbReference>
<comment type="similarity">
    <text evidence="2">Belongs to the TmcAL family.</text>
</comment>
<dbReference type="Gene3D" id="3.40.50.620">
    <property type="entry name" value="HUPs"/>
    <property type="match status" value="1"/>
</dbReference>
<feature type="binding site" evidence="2">
    <location>
        <position position="102"/>
    </location>
    <ligand>
        <name>ATP</name>
        <dbReference type="ChEBI" id="CHEBI:30616"/>
    </ligand>
</feature>
<dbReference type="EMBL" id="LK933127">
    <property type="protein sequence ID" value="CDT37420.1"/>
    <property type="molecule type" value="Genomic_DNA"/>
</dbReference>
<dbReference type="Pfam" id="PF05636">
    <property type="entry name" value="HIGH_NTase1"/>
    <property type="match status" value="1"/>
</dbReference>
<keyword evidence="2" id="KW-0694">RNA-binding</keyword>
<feature type="binding site" evidence="2">
    <location>
        <begin position="7"/>
        <end position="20"/>
    </location>
    <ligand>
        <name>ATP</name>
        <dbReference type="ChEBI" id="CHEBI:30616"/>
    </ligand>
</feature>
<dbReference type="AlphaFoldDB" id="A0A069AR38"/>
<dbReference type="InterPro" id="IPR008513">
    <property type="entry name" value="tRNA(Met)_cyd_acetate_ligase"/>
</dbReference>
<evidence type="ECO:0000313" key="4">
    <source>
        <dbReference type="EMBL" id="CDS86356.1"/>
    </source>
</evidence>
<dbReference type="EC" id="6.3.4.-" evidence="2"/>
<dbReference type="EMBL" id="LK932509">
    <property type="protein sequence ID" value="CDS86356.1"/>
    <property type="molecule type" value="Genomic_DNA"/>
</dbReference>
<organism evidence="5">
    <name type="scientific">Clostridioides difficile</name>
    <name type="common">Peptoclostridium difficile</name>
    <dbReference type="NCBI Taxonomy" id="1496"/>
    <lineage>
        <taxon>Bacteria</taxon>
        <taxon>Bacillati</taxon>
        <taxon>Bacillota</taxon>
        <taxon>Clostridia</taxon>
        <taxon>Peptostreptococcales</taxon>
        <taxon>Peptostreptococcaceae</taxon>
        <taxon>Clostridioides</taxon>
    </lineage>
</organism>
<dbReference type="NCBIfam" id="NF010191">
    <property type="entry name" value="PRK13670.1"/>
    <property type="match status" value="1"/>
</dbReference>
<comment type="function">
    <text evidence="2">Catalyzes the formation of N(4)-acetylcytidine (ac(4)C) at the wobble position of elongator tRNA(Met), using acetate and ATP as substrates. First activates an acetate ion to form acetyladenylate (Ac-AMP) and then transfers the acetyl group to tRNA to form ac(4)C34.</text>
</comment>
<keyword evidence="2" id="KW-0547">Nucleotide-binding</keyword>
<evidence type="ECO:0000256" key="2">
    <source>
        <dbReference type="HAMAP-Rule" id="MF_01539"/>
    </source>
</evidence>
<evidence type="ECO:0000256" key="1">
    <source>
        <dbReference type="ARBA" id="ARBA00022694"/>
    </source>
</evidence>
<keyword evidence="2" id="KW-0067">ATP-binding</keyword>
<feature type="binding site" evidence="2">
    <location>
        <position position="201"/>
    </location>
    <ligand>
        <name>ATP</name>
        <dbReference type="ChEBI" id="CHEBI:30616"/>
    </ligand>
</feature>
<dbReference type="PANTHER" id="PTHR37825:SF1">
    <property type="entry name" value="TRNA(MET) CYTIDINE ACETATE LIGASE"/>
    <property type="match status" value="1"/>
</dbReference>
<feature type="binding site" evidence="2">
    <location>
        <position position="176"/>
    </location>
    <ligand>
        <name>ATP</name>
        <dbReference type="ChEBI" id="CHEBI:30616"/>
    </ligand>
</feature>
<dbReference type="GO" id="GO:0005524">
    <property type="term" value="F:ATP binding"/>
    <property type="evidence" value="ECO:0007669"/>
    <property type="project" value="UniProtKB-KW"/>
</dbReference>
<comment type="caution">
    <text evidence="2">Lacks conserved residue(s) required for the propagation of feature annotation.</text>
</comment>
<keyword evidence="2" id="KW-0963">Cytoplasm</keyword>
<keyword evidence="2" id="KW-0436">Ligase</keyword>
<proteinExistence type="inferred from homology"/>
<gene>
    <name evidence="2" type="primary">tmcAL</name>
    <name evidence="5" type="ORF">BN1095_450080</name>
    <name evidence="4" type="ORF">BN1096_560079</name>
    <name evidence="3" type="ORF">BN1097_540081</name>
</gene>